<sequence>MKLKQLRNSTTFSAFIITILSNTPYLLKWQTYGM</sequence>
<reference evidence="1" key="1">
    <citation type="submission" date="2014-11" db="EMBL/GenBank/DDBJ databases">
        <authorList>
            <person name="Amaro Gonzalez C."/>
        </authorList>
    </citation>
    <scope>NUCLEOTIDE SEQUENCE</scope>
</reference>
<accession>A0A0E9VQK0</accession>
<dbReference type="AlphaFoldDB" id="A0A0E9VQK0"/>
<dbReference type="EMBL" id="GBXM01029049">
    <property type="protein sequence ID" value="JAH79528.1"/>
    <property type="molecule type" value="Transcribed_RNA"/>
</dbReference>
<reference evidence="1" key="2">
    <citation type="journal article" date="2015" name="Fish Shellfish Immunol.">
        <title>Early steps in the European eel (Anguilla anguilla)-Vibrio vulnificus interaction in the gills: Role of the RtxA13 toxin.</title>
        <authorList>
            <person name="Callol A."/>
            <person name="Pajuelo D."/>
            <person name="Ebbesson L."/>
            <person name="Teles M."/>
            <person name="MacKenzie S."/>
            <person name="Amaro C."/>
        </authorList>
    </citation>
    <scope>NUCLEOTIDE SEQUENCE</scope>
</reference>
<name>A0A0E9VQK0_ANGAN</name>
<organism evidence="1">
    <name type="scientific">Anguilla anguilla</name>
    <name type="common">European freshwater eel</name>
    <name type="synonym">Muraena anguilla</name>
    <dbReference type="NCBI Taxonomy" id="7936"/>
    <lineage>
        <taxon>Eukaryota</taxon>
        <taxon>Metazoa</taxon>
        <taxon>Chordata</taxon>
        <taxon>Craniata</taxon>
        <taxon>Vertebrata</taxon>
        <taxon>Euteleostomi</taxon>
        <taxon>Actinopterygii</taxon>
        <taxon>Neopterygii</taxon>
        <taxon>Teleostei</taxon>
        <taxon>Anguilliformes</taxon>
        <taxon>Anguillidae</taxon>
        <taxon>Anguilla</taxon>
    </lineage>
</organism>
<evidence type="ECO:0000313" key="1">
    <source>
        <dbReference type="EMBL" id="JAH79528.1"/>
    </source>
</evidence>
<protein>
    <submittedName>
        <fullName evidence="1">Uncharacterized protein</fullName>
    </submittedName>
</protein>
<proteinExistence type="predicted"/>